<dbReference type="InterPro" id="IPR016024">
    <property type="entry name" value="ARM-type_fold"/>
</dbReference>
<keyword evidence="14" id="KW-1185">Reference proteome</keyword>
<evidence type="ECO:0000256" key="11">
    <source>
        <dbReference type="SAM" id="MobiDB-lite"/>
    </source>
</evidence>
<dbReference type="GO" id="GO:0032040">
    <property type="term" value="C:small-subunit processome"/>
    <property type="evidence" value="ECO:0007669"/>
    <property type="project" value="UniProtKB-ARBA"/>
</dbReference>
<dbReference type="Pfam" id="PF00514">
    <property type="entry name" value="Arm"/>
    <property type="match status" value="5"/>
</dbReference>
<dbReference type="SUPFAM" id="SSF48371">
    <property type="entry name" value="ARM repeat"/>
    <property type="match status" value="1"/>
</dbReference>
<comment type="function">
    <text evidence="8">Functions in both vacuole inheritance and protein targeting from the cytoplasm to vacuole.</text>
</comment>
<dbReference type="InterPro" id="IPR000225">
    <property type="entry name" value="Armadillo"/>
</dbReference>
<feature type="region of interest" description="Disordered" evidence="11">
    <location>
        <begin position="662"/>
        <end position="761"/>
    </location>
</feature>
<dbReference type="SMART" id="SM00185">
    <property type="entry name" value="ARM"/>
    <property type="match status" value="8"/>
</dbReference>
<feature type="repeat" description="ARM" evidence="10">
    <location>
        <begin position="885"/>
        <end position="927"/>
    </location>
</feature>
<dbReference type="Gene3D" id="2.130.10.10">
    <property type="entry name" value="YVTN repeat-like/Quinoprotein amine dehydrogenase"/>
    <property type="match status" value="2"/>
</dbReference>
<dbReference type="InterPro" id="IPR036322">
    <property type="entry name" value="WD40_repeat_dom_sf"/>
</dbReference>
<evidence type="ECO:0000256" key="8">
    <source>
        <dbReference type="ARBA" id="ARBA00024821"/>
    </source>
</evidence>
<feature type="compositionally biased region" description="Basic and acidic residues" evidence="11">
    <location>
        <begin position="1313"/>
        <end position="1324"/>
    </location>
</feature>
<dbReference type="GO" id="GO:0000045">
    <property type="term" value="P:autophagosome assembly"/>
    <property type="evidence" value="ECO:0007669"/>
    <property type="project" value="TreeGrafter"/>
</dbReference>
<protein>
    <recommendedName>
        <fullName evidence="9">Vacuolar protein 8</fullName>
    </recommendedName>
</protein>
<dbReference type="Pfam" id="PF04003">
    <property type="entry name" value="Utp12"/>
    <property type="match status" value="1"/>
</dbReference>
<feature type="compositionally biased region" description="Polar residues" evidence="11">
    <location>
        <begin position="1296"/>
        <end position="1312"/>
    </location>
</feature>
<dbReference type="SUPFAM" id="SSF50978">
    <property type="entry name" value="WD40 repeat-like"/>
    <property type="match status" value="1"/>
</dbReference>
<evidence type="ECO:0000256" key="10">
    <source>
        <dbReference type="PROSITE-ProRule" id="PRU00259"/>
    </source>
</evidence>
<dbReference type="Proteomes" id="UP001148786">
    <property type="component" value="Unassembled WGS sequence"/>
</dbReference>
<comment type="caution">
    <text evidence="13">The sequence shown here is derived from an EMBL/GenBank/DDBJ whole genome shotgun (WGS) entry which is preliminary data.</text>
</comment>
<feature type="compositionally biased region" description="Basic residues" evidence="11">
    <location>
        <begin position="500"/>
        <end position="509"/>
    </location>
</feature>
<feature type="region of interest" description="Disordered" evidence="11">
    <location>
        <begin position="94"/>
        <end position="113"/>
    </location>
</feature>
<dbReference type="InterPro" id="IPR045156">
    <property type="entry name" value="Vac8"/>
</dbReference>
<feature type="repeat" description="ARM" evidence="10">
    <location>
        <begin position="1010"/>
        <end position="1052"/>
    </location>
</feature>
<gene>
    <name evidence="13" type="ORF">NLJ89_g3131</name>
</gene>
<feature type="compositionally biased region" description="Low complexity" evidence="11">
    <location>
        <begin position="1"/>
        <end position="12"/>
    </location>
</feature>
<evidence type="ECO:0000313" key="13">
    <source>
        <dbReference type="EMBL" id="KAJ3513118.1"/>
    </source>
</evidence>
<evidence type="ECO:0000256" key="7">
    <source>
        <dbReference type="ARBA" id="ARBA00023288"/>
    </source>
</evidence>
<feature type="domain" description="Small-subunit processome Utp12" evidence="12">
    <location>
        <begin position="533"/>
        <end position="649"/>
    </location>
</feature>
<feature type="compositionally biased region" description="Polar residues" evidence="11">
    <location>
        <begin position="1243"/>
        <end position="1253"/>
    </location>
</feature>
<dbReference type="GO" id="GO:0071562">
    <property type="term" value="P:nucleus-vacuole junction assembly"/>
    <property type="evidence" value="ECO:0007669"/>
    <property type="project" value="InterPro"/>
</dbReference>
<feature type="repeat" description="ARM" evidence="10">
    <location>
        <begin position="834"/>
        <end position="872"/>
    </location>
</feature>
<feature type="repeat" description="ARM" evidence="10">
    <location>
        <begin position="969"/>
        <end position="1011"/>
    </location>
</feature>
<dbReference type="InterPro" id="IPR007148">
    <property type="entry name" value="SSU_processome_Utp12"/>
</dbReference>
<feature type="compositionally biased region" description="Polar residues" evidence="11">
    <location>
        <begin position="1261"/>
        <end position="1271"/>
    </location>
</feature>
<evidence type="ECO:0000256" key="1">
    <source>
        <dbReference type="ARBA" id="ARBA00004592"/>
    </source>
</evidence>
<dbReference type="InterPro" id="IPR011989">
    <property type="entry name" value="ARM-like"/>
</dbReference>
<evidence type="ECO:0000256" key="6">
    <source>
        <dbReference type="ARBA" id="ARBA00023136"/>
    </source>
</evidence>
<feature type="repeat" description="ARM" evidence="10">
    <location>
        <begin position="1051"/>
        <end position="1094"/>
    </location>
</feature>
<organism evidence="13 14">
    <name type="scientific">Agrocybe chaxingu</name>
    <dbReference type="NCBI Taxonomy" id="84603"/>
    <lineage>
        <taxon>Eukaryota</taxon>
        <taxon>Fungi</taxon>
        <taxon>Dikarya</taxon>
        <taxon>Basidiomycota</taxon>
        <taxon>Agaricomycotina</taxon>
        <taxon>Agaricomycetes</taxon>
        <taxon>Agaricomycetidae</taxon>
        <taxon>Agaricales</taxon>
        <taxon>Agaricineae</taxon>
        <taxon>Strophariaceae</taxon>
        <taxon>Agrocybe</taxon>
    </lineage>
</organism>
<dbReference type="InterPro" id="IPR015943">
    <property type="entry name" value="WD40/YVTN_repeat-like_dom_sf"/>
</dbReference>
<keyword evidence="6" id="KW-0472">Membrane</keyword>
<dbReference type="PROSITE" id="PS50176">
    <property type="entry name" value="ARM_REPEAT"/>
    <property type="match status" value="6"/>
</dbReference>
<proteinExistence type="inferred from homology"/>
<evidence type="ECO:0000256" key="4">
    <source>
        <dbReference type="ARBA" id="ARBA00022707"/>
    </source>
</evidence>
<dbReference type="FunFam" id="1.25.10.10:FF:000236">
    <property type="entry name" value="Vacuolar protein 8, variant"/>
    <property type="match status" value="1"/>
</dbReference>
<reference evidence="13" key="1">
    <citation type="submission" date="2022-07" db="EMBL/GenBank/DDBJ databases">
        <title>Genome Sequence of Agrocybe chaxingu.</title>
        <authorList>
            <person name="Buettner E."/>
        </authorList>
    </citation>
    <scope>NUCLEOTIDE SEQUENCE</scope>
    <source>
        <strain evidence="13">MP-N11</strain>
    </source>
</reference>
<sequence>MASSKKLPQSKPLKGRPASTSAISQPPLSETPPLLSSFSSDGSLFALITLAVDKHRLRVYNTASNRAIAEYTLQTGRVSSLTWSKLTVVDTSASKSELSSPSKKRKKKRVEDTEERGSATLVVILGISDGAVSIFSPSHSKVVRTLTHPTSTSAVLSLATASSSPSILWSSGADSSVHLWNVQQSHMLRSWKNEDRIAYTSLSIRPSTDESRANLLAAHHHIRLFTEVSASDGSTSTQPKQLATFTGHASSIKILRWVNAEPTVHRFLSAAEGDRSVYVWDADGASMNQKPTASISLDSDVRSLALTADSSKQVVITLSTSGKVSFIPIPADLLSSRGTRDKSQNIHSLLPRATLTSVSKNRVADPPVINLTSIPDGSGSIKVARLVRNIQPVFDTVRYLDDNGNFIQSLVLDEVDQTSIDDGPQLAPNKRYLEPSLIAVGSGLDAGQDEEDEASAAQREVDGSLEVDLAELSLGQRLAVVGYGDLQQTSESDNGGGPSRKSKSSKKQHRSEISVIPANSLTRTLIQALHSSDSRLLEMCLAHSDPALIRNTVRRLPPQLAIPLINACVERLGKGARAANMKGGGGGASSQRGMGLVAWINTVLIVHTGHLMTMPDLVARLSGLHSTLTSRLSLYESLLSLTGRLDTVLSQVEFRASTAPSTIAPVKEKKSKSSTDTVVRHYIEGESDSDDEIDENMDVEIEAGSDDEGSIEDIELGGESDSGEDEDDDSEESGEEDGFIDDEAEEDFSDEEYDEGIHGRRSQSYEPLLLENEREAVADLLQYLENRTTTNFFTGSPLSALTTLSFSDNVDLQRSAALAFAEITEKEVRPVGRDTLDPILFLLSSHDTEVQRAASAALGNLAVNTDNKLLIVKLDDNKTKIAKSGALVPLTRLARSKDMRVQRNATGALLNMTHSDENRQQLVNAGAIPVLVSLLNSPDTDVQYYCTTALSNIAVDGANRKKLAQSEPKLVTSLVMLMDSPSLKVQCQAALALRNLASDEKYQLEIVKADGLQSLLRLLQSTYLPLILSSAACVRNVSIHPQNESPIIESGFLQPLITLLSFKDNEEVQCHAISTLRNLAASSEKNKKAIVQAGAVLSIKELVLEVPINVQSEMTACVAVLALSDELKGQLLEMGICEVLIPLTNSPSSEVQGNSAAALGNLSSKDGRSPTDDYSAFNDVWDKPDGGMHKYLYRFLTSPDATFQHIAVWTIVQLLESGDPQLISNIRGSNILIPNIRNLATSRTTSPASSVGTPRSHHSQHSYQETETNDGQGEIQLLSRRILDFVDLDIDGLVSSSVPGSHVQPGSSLGSSSRDHEELRRSVREAFAPGSHR</sequence>
<comment type="subcellular location">
    <subcellularLocation>
        <location evidence="1">Vacuole membrane</location>
        <topology evidence="1">Lipid-anchor</topology>
    </subcellularLocation>
</comment>
<evidence type="ECO:0000256" key="9">
    <source>
        <dbReference type="ARBA" id="ARBA00026209"/>
    </source>
</evidence>
<dbReference type="GO" id="GO:0000329">
    <property type="term" value="C:fungal-type vacuole membrane"/>
    <property type="evidence" value="ECO:0007669"/>
    <property type="project" value="TreeGrafter"/>
</dbReference>
<dbReference type="FunFam" id="1.25.10.10:FF:000128">
    <property type="entry name" value="Vacuolar protein-like protein 8"/>
    <property type="match status" value="1"/>
</dbReference>
<dbReference type="InterPro" id="IPR001680">
    <property type="entry name" value="WD40_rpt"/>
</dbReference>
<name>A0A9W8K5G8_9AGAR</name>
<feature type="region of interest" description="Disordered" evidence="11">
    <location>
        <begin position="1"/>
        <end position="30"/>
    </location>
</feature>
<feature type="region of interest" description="Disordered" evidence="11">
    <location>
        <begin position="1243"/>
        <end position="1271"/>
    </location>
</feature>
<dbReference type="SMART" id="SM00320">
    <property type="entry name" value="WD40"/>
    <property type="match status" value="3"/>
</dbReference>
<keyword evidence="4" id="KW-0519">Myristate</keyword>
<dbReference type="OrthoDB" id="7537227at2759"/>
<dbReference type="EMBL" id="JANKHO010000217">
    <property type="protein sequence ID" value="KAJ3513118.1"/>
    <property type="molecule type" value="Genomic_DNA"/>
</dbReference>
<evidence type="ECO:0000256" key="5">
    <source>
        <dbReference type="ARBA" id="ARBA00022737"/>
    </source>
</evidence>
<comment type="similarity">
    <text evidence="2">Belongs to the beta-catenin family.</text>
</comment>
<dbReference type="Gene3D" id="1.25.10.10">
    <property type="entry name" value="Leucine-rich Repeat Variant"/>
    <property type="match status" value="2"/>
</dbReference>
<dbReference type="PANTHER" id="PTHR47249:SF1">
    <property type="entry name" value="VACUOLAR PROTEIN 8"/>
    <property type="match status" value="1"/>
</dbReference>
<evidence type="ECO:0000256" key="2">
    <source>
        <dbReference type="ARBA" id="ARBA00005462"/>
    </source>
</evidence>
<feature type="compositionally biased region" description="Acidic residues" evidence="11">
    <location>
        <begin position="685"/>
        <end position="754"/>
    </location>
</feature>
<accession>A0A9W8K5G8</accession>
<feature type="compositionally biased region" description="Basic and acidic residues" evidence="11">
    <location>
        <begin position="666"/>
        <end position="684"/>
    </location>
</feature>
<feature type="region of interest" description="Disordered" evidence="11">
    <location>
        <begin position="1296"/>
        <end position="1333"/>
    </location>
</feature>
<evidence type="ECO:0000256" key="3">
    <source>
        <dbReference type="ARBA" id="ARBA00022554"/>
    </source>
</evidence>
<keyword evidence="3" id="KW-0926">Vacuole</keyword>
<dbReference type="PANTHER" id="PTHR47249">
    <property type="entry name" value="VACUOLAR PROTEIN 8"/>
    <property type="match status" value="1"/>
</dbReference>
<keyword evidence="7" id="KW-0449">Lipoprotein</keyword>
<evidence type="ECO:0000313" key="14">
    <source>
        <dbReference type="Proteomes" id="UP001148786"/>
    </source>
</evidence>
<evidence type="ECO:0000259" key="12">
    <source>
        <dbReference type="Pfam" id="PF04003"/>
    </source>
</evidence>
<feature type="region of interest" description="Disordered" evidence="11">
    <location>
        <begin position="486"/>
        <end position="514"/>
    </location>
</feature>
<feature type="repeat" description="ARM" evidence="10">
    <location>
        <begin position="926"/>
        <end position="966"/>
    </location>
</feature>
<keyword evidence="5" id="KW-0677">Repeat</keyword>
<dbReference type="GO" id="GO:0043495">
    <property type="term" value="F:protein-membrane adaptor activity"/>
    <property type="evidence" value="ECO:0007669"/>
    <property type="project" value="InterPro"/>
</dbReference>